<dbReference type="InterPro" id="IPR046830">
    <property type="entry name" value="Calmod_bind_M"/>
</dbReference>
<evidence type="ECO:0000259" key="2">
    <source>
        <dbReference type="Pfam" id="PF07887"/>
    </source>
</evidence>
<dbReference type="GO" id="GO:0080142">
    <property type="term" value="P:regulation of salicylic acid biosynthetic process"/>
    <property type="evidence" value="ECO:0007669"/>
    <property type="project" value="TreeGrafter"/>
</dbReference>
<dbReference type="Proteomes" id="UP000295252">
    <property type="component" value="Chromosome VI"/>
</dbReference>
<dbReference type="GO" id="GO:0043565">
    <property type="term" value="F:sequence-specific DNA binding"/>
    <property type="evidence" value="ECO:0007669"/>
    <property type="project" value="TreeGrafter"/>
</dbReference>
<dbReference type="Pfam" id="PF20451">
    <property type="entry name" value="Calmod_bind_M"/>
    <property type="match status" value="1"/>
</dbReference>
<dbReference type="GO" id="GO:0005634">
    <property type="term" value="C:nucleus"/>
    <property type="evidence" value="ECO:0007669"/>
    <property type="project" value="TreeGrafter"/>
</dbReference>
<sequence>MLRATIQKLALKSCCSEPEASANVAICALQGDFGDVKGDNWTSEQFNENIVTERGDIPVKNKESPEKKRKWLRHVQNIAFRQYTTWMKLSKFKLGERIPCTQSGIRTKEAMSDQFTVEDCRNQLYKKHHPPSLNDEVWWPEKIGRNGAFHKRLSKKDILGTIMLAKVWDATGTHARAYELDNKLYLYHSPGSQKKKVVVFNIRYDSILTFAFFTCITVNQIIDKHLIVHALDQADAHDLVLSAFKNLDKVVNVDDAASVMCVLCCLPPPDHPNPFAVANFESNKSLPANTYGYGNNPEFHSSSAAQMEGQFSVDNEASSTMDCSSNPPAVANFDHNKTSTANAIGNGDQ</sequence>
<evidence type="ECO:0000259" key="3">
    <source>
        <dbReference type="Pfam" id="PF20451"/>
    </source>
</evidence>
<reference evidence="5" key="1">
    <citation type="journal article" date="2014" name="Science">
        <title>The coffee genome provides insight into the convergent evolution of caffeine biosynthesis.</title>
        <authorList>
            <person name="Denoeud F."/>
            <person name="Carretero-Paulet L."/>
            <person name="Dereeper A."/>
            <person name="Droc G."/>
            <person name="Guyot R."/>
            <person name="Pietrella M."/>
            <person name="Zheng C."/>
            <person name="Alberti A."/>
            <person name="Anthony F."/>
            <person name="Aprea G."/>
            <person name="Aury J.M."/>
            <person name="Bento P."/>
            <person name="Bernard M."/>
            <person name="Bocs S."/>
            <person name="Campa C."/>
            <person name="Cenci A."/>
            <person name="Combes M.C."/>
            <person name="Crouzillat D."/>
            <person name="Da Silva C."/>
            <person name="Daddiego L."/>
            <person name="De Bellis F."/>
            <person name="Dussert S."/>
            <person name="Garsmeur O."/>
            <person name="Gayraud T."/>
            <person name="Guignon V."/>
            <person name="Jahn K."/>
            <person name="Jamilloux V."/>
            <person name="Joet T."/>
            <person name="Labadie K."/>
            <person name="Lan T."/>
            <person name="Leclercq J."/>
            <person name="Lepelley M."/>
            <person name="Leroy T."/>
            <person name="Li L.T."/>
            <person name="Librado P."/>
            <person name="Lopez L."/>
            <person name="Munoz A."/>
            <person name="Noel B."/>
            <person name="Pallavicini A."/>
            <person name="Perrotta G."/>
            <person name="Poncet V."/>
            <person name="Pot D."/>
            <person name="Priyono X."/>
            <person name="Rigoreau M."/>
            <person name="Rouard M."/>
            <person name="Rozas J."/>
            <person name="Tranchant-Dubreuil C."/>
            <person name="VanBuren R."/>
            <person name="Zhang Q."/>
            <person name="Andrade A.C."/>
            <person name="Argout X."/>
            <person name="Bertrand B."/>
            <person name="de Kochko A."/>
            <person name="Graziosi G."/>
            <person name="Henry R.J."/>
            <person name="Jayarama X."/>
            <person name="Ming R."/>
            <person name="Nagai C."/>
            <person name="Rounsley S."/>
            <person name="Sankoff D."/>
            <person name="Giuliano G."/>
            <person name="Albert V.A."/>
            <person name="Wincker P."/>
            <person name="Lashermes P."/>
        </authorList>
    </citation>
    <scope>NUCLEOTIDE SEQUENCE [LARGE SCALE GENOMIC DNA]</scope>
    <source>
        <strain evidence="5">cv. DH200-94</strain>
    </source>
</reference>
<feature type="region of interest" description="Disordered" evidence="1">
    <location>
        <begin position="310"/>
        <end position="349"/>
    </location>
</feature>
<dbReference type="GO" id="GO:0005516">
    <property type="term" value="F:calmodulin binding"/>
    <property type="evidence" value="ECO:0007669"/>
    <property type="project" value="InterPro"/>
</dbReference>
<feature type="compositionally biased region" description="Polar residues" evidence="1">
    <location>
        <begin position="338"/>
        <end position="349"/>
    </location>
</feature>
<dbReference type="InterPro" id="IPR046831">
    <property type="entry name" value="Calmodulin_bind_N"/>
</dbReference>
<dbReference type="GO" id="GO:0003700">
    <property type="term" value="F:DNA-binding transcription factor activity"/>
    <property type="evidence" value="ECO:0007669"/>
    <property type="project" value="TreeGrafter"/>
</dbReference>
<name>A0A068V6X7_COFCA</name>
<dbReference type="Gramene" id="CDP16426">
    <property type="protein sequence ID" value="CDP16426"/>
    <property type="gene ID" value="GSCOC_T00018304001"/>
</dbReference>
<proteinExistence type="predicted"/>
<feature type="domain" description="Calmodulin binding protein central" evidence="3">
    <location>
        <begin position="133"/>
        <end position="158"/>
    </location>
</feature>
<evidence type="ECO:0000256" key="1">
    <source>
        <dbReference type="SAM" id="MobiDB-lite"/>
    </source>
</evidence>
<dbReference type="AlphaFoldDB" id="A0A068V6X7"/>
<keyword evidence="5" id="KW-1185">Reference proteome</keyword>
<gene>
    <name evidence="4" type="ORF">GSCOC_T00018304001</name>
</gene>
<dbReference type="PhylomeDB" id="A0A068V6X7"/>
<dbReference type="InterPro" id="IPR012416">
    <property type="entry name" value="CBP60"/>
</dbReference>
<protein>
    <submittedName>
        <fullName evidence="4">Uncharacterized protein</fullName>
    </submittedName>
</protein>
<dbReference type="EMBL" id="HG739208">
    <property type="protein sequence ID" value="CDP16426.1"/>
    <property type="molecule type" value="Genomic_DNA"/>
</dbReference>
<dbReference type="Pfam" id="PF07887">
    <property type="entry name" value="Calmodulin_bind"/>
    <property type="match status" value="1"/>
</dbReference>
<dbReference type="PANTHER" id="PTHR31713:SF14">
    <property type="entry name" value="CALMODULIN-BINDING PROTEIN 60 A"/>
    <property type="match status" value="1"/>
</dbReference>
<feature type="domain" description="Calmodulin binding protein-like N-terminal" evidence="2">
    <location>
        <begin position="14"/>
        <end position="119"/>
    </location>
</feature>
<evidence type="ECO:0000313" key="5">
    <source>
        <dbReference type="Proteomes" id="UP000295252"/>
    </source>
</evidence>
<evidence type="ECO:0000313" key="4">
    <source>
        <dbReference type="EMBL" id="CDP16426.1"/>
    </source>
</evidence>
<dbReference type="PANTHER" id="PTHR31713">
    <property type="entry name" value="OS02G0177800 PROTEIN"/>
    <property type="match status" value="1"/>
</dbReference>
<dbReference type="STRING" id="49390.A0A068V6X7"/>
<accession>A0A068V6X7</accession>
<dbReference type="InParanoid" id="A0A068V6X7"/>
<organism evidence="4 5">
    <name type="scientific">Coffea canephora</name>
    <name type="common">Robusta coffee</name>
    <dbReference type="NCBI Taxonomy" id="49390"/>
    <lineage>
        <taxon>Eukaryota</taxon>
        <taxon>Viridiplantae</taxon>
        <taxon>Streptophyta</taxon>
        <taxon>Embryophyta</taxon>
        <taxon>Tracheophyta</taxon>
        <taxon>Spermatophyta</taxon>
        <taxon>Magnoliopsida</taxon>
        <taxon>eudicotyledons</taxon>
        <taxon>Gunneridae</taxon>
        <taxon>Pentapetalae</taxon>
        <taxon>asterids</taxon>
        <taxon>lamiids</taxon>
        <taxon>Gentianales</taxon>
        <taxon>Rubiaceae</taxon>
        <taxon>Ixoroideae</taxon>
        <taxon>Gardenieae complex</taxon>
        <taxon>Bertiereae - Coffeeae clade</taxon>
        <taxon>Coffeeae</taxon>
        <taxon>Coffea</taxon>
    </lineage>
</organism>
<feature type="compositionally biased region" description="Polar residues" evidence="1">
    <location>
        <begin position="312"/>
        <end position="327"/>
    </location>
</feature>